<dbReference type="InterPro" id="IPR035948">
    <property type="entry name" value="YwqG-like_sf"/>
</dbReference>
<protein>
    <recommendedName>
        <fullName evidence="3">DUF1963 domain-containing protein</fullName>
    </recommendedName>
</protein>
<dbReference type="Proteomes" id="UP000536604">
    <property type="component" value="Unassembled WGS sequence"/>
</dbReference>
<dbReference type="SUPFAM" id="SSF103032">
    <property type="entry name" value="Hypothetical protein YwqG"/>
    <property type="match status" value="1"/>
</dbReference>
<evidence type="ECO:0000313" key="2">
    <source>
        <dbReference type="Proteomes" id="UP000536604"/>
    </source>
</evidence>
<name>A0A841IS09_9ACTN</name>
<comment type="caution">
    <text evidence="1">The sequence shown here is derived from an EMBL/GenBank/DDBJ whole genome shotgun (WGS) entry which is preliminary data.</text>
</comment>
<sequence length="279" mass="30862">MRDQILDAFPELHEHAKPALLFHPRLGDPGPGNSSIGGPLLWPEDEPWPTCSLGHHIDGAPPENGDVHFDDPLFLQPVLQLFARDLPDGHTLPGGADLLQVLWCPNDHPDPPDAFGLHWGPSLVVRWRSTIDITNVADEQPRPHTVTSYYEGLPACELTIEAVEDHPCIVDLPEETVHLIDEDAEAWGNEIPLGSTAIPWLTYVDHMGAREGMKFGGYPSYGPTAPLPMACECGAELEHLFQIDNPENGPIDLTLGRGNFLCVYHCPRSNDHPHRIRLQ</sequence>
<evidence type="ECO:0008006" key="3">
    <source>
        <dbReference type="Google" id="ProtNLM"/>
    </source>
</evidence>
<proteinExistence type="predicted"/>
<evidence type="ECO:0000313" key="1">
    <source>
        <dbReference type="EMBL" id="MBB6118988.1"/>
    </source>
</evidence>
<dbReference type="RefSeq" id="WP_184288038.1">
    <property type="nucleotide sequence ID" value="NZ_JACHJO010000003.1"/>
</dbReference>
<keyword evidence="2" id="KW-1185">Reference proteome</keyword>
<organism evidence="1 2">
    <name type="scientific">Nocardiopsis algeriensis</name>
    <dbReference type="NCBI Taxonomy" id="1478215"/>
    <lineage>
        <taxon>Bacteria</taxon>
        <taxon>Bacillati</taxon>
        <taxon>Actinomycetota</taxon>
        <taxon>Actinomycetes</taxon>
        <taxon>Streptosporangiales</taxon>
        <taxon>Nocardiopsidaceae</taxon>
        <taxon>Nocardiopsis</taxon>
    </lineage>
</organism>
<gene>
    <name evidence="1" type="ORF">FHS13_000923</name>
</gene>
<accession>A0A841IS09</accession>
<dbReference type="EMBL" id="JACHJO010000003">
    <property type="protein sequence ID" value="MBB6118988.1"/>
    <property type="molecule type" value="Genomic_DNA"/>
</dbReference>
<dbReference type="AlphaFoldDB" id="A0A841IS09"/>
<dbReference type="Gene3D" id="2.30.320.10">
    <property type="entry name" value="YwqG-like"/>
    <property type="match status" value="1"/>
</dbReference>
<reference evidence="1 2" key="1">
    <citation type="submission" date="2020-08" db="EMBL/GenBank/DDBJ databases">
        <title>Genomic Encyclopedia of Type Strains, Phase III (KMG-III): the genomes of soil and plant-associated and newly described type strains.</title>
        <authorList>
            <person name="Whitman W."/>
        </authorList>
    </citation>
    <scope>NUCLEOTIDE SEQUENCE [LARGE SCALE GENOMIC DNA]</scope>
    <source>
        <strain evidence="1 2">CECT 8712</strain>
    </source>
</reference>